<comment type="caution">
    <text evidence="2">The sequence shown here is derived from an EMBL/GenBank/DDBJ whole genome shotgun (WGS) entry which is preliminary data.</text>
</comment>
<evidence type="ECO:0000259" key="1">
    <source>
        <dbReference type="PROSITE" id="PS50112"/>
    </source>
</evidence>
<dbReference type="Gene3D" id="3.30.450.20">
    <property type="entry name" value="PAS domain"/>
    <property type="match status" value="1"/>
</dbReference>
<dbReference type="Proteomes" id="UP000738126">
    <property type="component" value="Unassembled WGS sequence"/>
</dbReference>
<dbReference type="InterPro" id="IPR000014">
    <property type="entry name" value="PAS"/>
</dbReference>
<evidence type="ECO:0000313" key="2">
    <source>
        <dbReference type="EMBL" id="MBK1727484.1"/>
    </source>
</evidence>
<feature type="domain" description="PAS" evidence="1">
    <location>
        <begin position="21"/>
        <end position="78"/>
    </location>
</feature>
<dbReference type="InterPro" id="IPR035965">
    <property type="entry name" value="PAS-like_dom_sf"/>
</dbReference>
<dbReference type="Pfam" id="PF13426">
    <property type="entry name" value="PAS_9"/>
    <property type="match status" value="1"/>
</dbReference>
<dbReference type="PROSITE" id="PS50112">
    <property type="entry name" value="PAS"/>
    <property type="match status" value="1"/>
</dbReference>
<dbReference type="NCBIfam" id="TIGR00229">
    <property type="entry name" value="sensory_box"/>
    <property type="match status" value="1"/>
</dbReference>
<name>A0ABS1EA90_9GAMM</name>
<proteinExistence type="predicted"/>
<dbReference type="RefSeq" id="WP_200260867.1">
    <property type="nucleotide sequence ID" value="NZ_NRSH01000160.1"/>
</dbReference>
<dbReference type="SUPFAM" id="SSF55785">
    <property type="entry name" value="PYP-like sensor domain (PAS domain)"/>
    <property type="match status" value="1"/>
</dbReference>
<accession>A0ABS1EA90</accession>
<reference evidence="2 3" key="1">
    <citation type="journal article" date="2020" name="Microorganisms">
        <title>Osmotic Adaptation and Compatible Solute Biosynthesis of Phototrophic Bacteria as Revealed from Genome Analyses.</title>
        <authorList>
            <person name="Imhoff J.F."/>
            <person name="Rahn T."/>
            <person name="Kunzel S."/>
            <person name="Keller A."/>
            <person name="Neulinger S.C."/>
        </authorList>
    </citation>
    <scope>NUCLEOTIDE SEQUENCE [LARGE SCALE GENOMIC DNA]</scope>
    <source>
        <strain evidence="2 3">DSM 15116</strain>
    </source>
</reference>
<keyword evidence="3" id="KW-1185">Reference proteome</keyword>
<feature type="non-terminal residue" evidence="2">
    <location>
        <position position="186"/>
    </location>
</feature>
<gene>
    <name evidence="2" type="ORF">CKO13_10765</name>
</gene>
<protein>
    <recommendedName>
        <fullName evidence="1">PAS domain-containing protein</fullName>
    </recommendedName>
</protein>
<sequence>MKAPEGLQTAIGQRLFLDGLDAVVVLDPEQRILSFNPAAAALFGYEEAEVLGHPLECLLPQETAGAHRAYIEGFLAEASAPLRLMNEREPIHGRRRDGSTFPAEATIGVQWHEGRPYPFAILRDVSARAAREAELVQQRNLYQALSESNHLLIRTPPPEQLYAEVCRIVVEYGGLALAWIGLGGLA</sequence>
<dbReference type="CDD" id="cd00130">
    <property type="entry name" value="PAS"/>
    <property type="match status" value="1"/>
</dbReference>
<organism evidence="2 3">
    <name type="scientific">Halorhodospira neutriphila</name>
    <dbReference type="NCBI Taxonomy" id="168379"/>
    <lineage>
        <taxon>Bacteria</taxon>
        <taxon>Pseudomonadati</taxon>
        <taxon>Pseudomonadota</taxon>
        <taxon>Gammaproteobacteria</taxon>
        <taxon>Chromatiales</taxon>
        <taxon>Ectothiorhodospiraceae</taxon>
        <taxon>Halorhodospira</taxon>
    </lineage>
</organism>
<dbReference type="EMBL" id="NRSH01000160">
    <property type="protein sequence ID" value="MBK1727484.1"/>
    <property type="molecule type" value="Genomic_DNA"/>
</dbReference>
<dbReference type="SMART" id="SM00091">
    <property type="entry name" value="PAS"/>
    <property type="match status" value="1"/>
</dbReference>
<evidence type="ECO:0000313" key="3">
    <source>
        <dbReference type="Proteomes" id="UP000738126"/>
    </source>
</evidence>